<evidence type="ECO:0000313" key="2">
    <source>
        <dbReference type="Proteomes" id="UP001153050"/>
    </source>
</evidence>
<sequence>MPKGAAGFFEWTCSLWLITTAPAPLEPLTPQQPAGDLSALTTFVVPKLPTADTAG</sequence>
<keyword evidence="2" id="KW-1185">Reference proteome</keyword>
<proteinExistence type="predicted"/>
<evidence type="ECO:0008006" key="3">
    <source>
        <dbReference type="Google" id="ProtNLM"/>
    </source>
</evidence>
<reference evidence="1 2" key="1">
    <citation type="submission" date="2022-03" db="EMBL/GenBank/DDBJ databases">
        <authorList>
            <person name="Brunel B."/>
        </authorList>
    </citation>
    <scope>NUCLEOTIDE SEQUENCE [LARGE SCALE GENOMIC DNA]</scope>
    <source>
        <strain evidence="1">STM5069sample</strain>
    </source>
</reference>
<dbReference type="EMBL" id="CAKXZT010000163">
    <property type="protein sequence ID" value="CAH2408009.1"/>
    <property type="molecule type" value="Genomic_DNA"/>
</dbReference>
<comment type="caution">
    <text evidence="1">The sequence shown here is derived from an EMBL/GenBank/DDBJ whole genome shotgun (WGS) entry which is preliminary data.</text>
</comment>
<evidence type="ECO:0000313" key="1">
    <source>
        <dbReference type="EMBL" id="CAH2408009.1"/>
    </source>
</evidence>
<accession>A0ABN8KEI8</accession>
<organism evidence="1 2">
    <name type="scientific">Mesorhizobium escarrei</name>
    <dbReference type="NCBI Taxonomy" id="666018"/>
    <lineage>
        <taxon>Bacteria</taxon>
        <taxon>Pseudomonadati</taxon>
        <taxon>Pseudomonadota</taxon>
        <taxon>Alphaproteobacteria</taxon>
        <taxon>Hyphomicrobiales</taxon>
        <taxon>Phyllobacteriaceae</taxon>
        <taxon>Mesorhizobium</taxon>
    </lineage>
</organism>
<gene>
    <name evidence="1" type="ORF">MES5069_650003</name>
</gene>
<dbReference type="Proteomes" id="UP001153050">
    <property type="component" value="Unassembled WGS sequence"/>
</dbReference>
<name>A0ABN8KEI8_9HYPH</name>
<protein>
    <recommendedName>
        <fullName evidence="3">Lytic murein transglycosylase</fullName>
    </recommendedName>
</protein>